<dbReference type="InterPro" id="IPR036291">
    <property type="entry name" value="NAD(P)-bd_dom_sf"/>
</dbReference>
<dbReference type="RefSeq" id="WP_095044340.1">
    <property type="nucleotide sequence ID" value="NZ_LN890655.1"/>
</dbReference>
<dbReference type="AlphaFoldDB" id="A0A160T4P5"/>
<evidence type="ECO:0000259" key="1">
    <source>
        <dbReference type="Pfam" id="PF01370"/>
    </source>
</evidence>
<feature type="domain" description="NAD-dependent epimerase/dehydratase" evidence="1">
    <location>
        <begin position="3"/>
        <end position="231"/>
    </location>
</feature>
<dbReference type="SUPFAM" id="SSF51735">
    <property type="entry name" value="NAD(P)-binding Rossmann-fold domains"/>
    <property type="match status" value="1"/>
</dbReference>
<organism evidence="2 3">
    <name type="scientific">Candidatus Promineifilum breve</name>
    <dbReference type="NCBI Taxonomy" id="1806508"/>
    <lineage>
        <taxon>Bacteria</taxon>
        <taxon>Bacillati</taxon>
        <taxon>Chloroflexota</taxon>
        <taxon>Ardenticatenia</taxon>
        <taxon>Candidatus Promineifilales</taxon>
        <taxon>Candidatus Promineifilaceae</taxon>
        <taxon>Candidatus Promineifilum</taxon>
    </lineage>
</organism>
<name>A0A160T4P5_9CHLR</name>
<dbReference type="PANTHER" id="PTHR43245">
    <property type="entry name" value="BIFUNCTIONAL POLYMYXIN RESISTANCE PROTEIN ARNA"/>
    <property type="match status" value="1"/>
</dbReference>
<evidence type="ECO:0000313" key="3">
    <source>
        <dbReference type="Proteomes" id="UP000215027"/>
    </source>
</evidence>
<accession>A0A160T4P5</accession>
<dbReference type="KEGG" id="pbf:CFX0092_A3208"/>
<protein>
    <submittedName>
        <fullName evidence="2">NAD-dependent epimerase/dehydratase</fullName>
    </submittedName>
</protein>
<keyword evidence="3" id="KW-1185">Reference proteome</keyword>
<dbReference type="InterPro" id="IPR050177">
    <property type="entry name" value="Lipid_A_modif_metabolic_enz"/>
</dbReference>
<dbReference type="OrthoDB" id="9803061at2"/>
<sequence>MRILITGSSGQIGTNLGLYLLERGHEVFGVDVRPNTWTDAIPTLLQDLAGSFADFRGGLGHVPYPPNLDVVVHLAAHAKVHELVEQPARALENVVMTFNVLEFCRHNGLPVIFSSSREVYGDIRRYITEESYADFAYTESPYSAGKIAGEALIYSYAQCYGLRYLVFRFSNVYGRYDVDIERMERVIPLFMRKIGRGEPITVYGEQKVLDFTYVDDCVAGVARGIELLAGGRAANQTINLAYGQGNSLVTLAEYIAAELGVSPQITVAPSRVGEVTHYVANIGKARALLDYTPQVPLREGIRRAVAWATEYWAGQPAPQPEP</sequence>
<dbReference type="EMBL" id="LN890655">
    <property type="protein sequence ID" value="CUS05086.2"/>
    <property type="molecule type" value="Genomic_DNA"/>
</dbReference>
<gene>
    <name evidence="2" type="ORF">CFX0092_A3208</name>
</gene>
<dbReference type="InterPro" id="IPR001509">
    <property type="entry name" value="Epimerase_deHydtase"/>
</dbReference>
<dbReference type="Gene3D" id="3.40.50.720">
    <property type="entry name" value="NAD(P)-binding Rossmann-like Domain"/>
    <property type="match status" value="1"/>
</dbReference>
<dbReference type="Proteomes" id="UP000215027">
    <property type="component" value="Chromosome I"/>
</dbReference>
<dbReference type="PANTHER" id="PTHR43245:SF13">
    <property type="entry name" value="UDP-D-APIOSE_UDP-D-XYLOSE SYNTHASE 2"/>
    <property type="match status" value="1"/>
</dbReference>
<evidence type="ECO:0000313" key="2">
    <source>
        <dbReference type="EMBL" id="CUS05086.2"/>
    </source>
</evidence>
<reference evidence="2" key="1">
    <citation type="submission" date="2016-01" db="EMBL/GenBank/DDBJ databases">
        <authorList>
            <person name="Mcilroy J.S."/>
            <person name="Karst M S."/>
            <person name="Albertsen M."/>
        </authorList>
    </citation>
    <scope>NUCLEOTIDE SEQUENCE</scope>
    <source>
        <strain evidence="2">Cfx-K</strain>
    </source>
</reference>
<dbReference type="Gene3D" id="3.90.25.10">
    <property type="entry name" value="UDP-galactose 4-epimerase, domain 1"/>
    <property type="match status" value="1"/>
</dbReference>
<dbReference type="Pfam" id="PF01370">
    <property type="entry name" value="Epimerase"/>
    <property type="match status" value="1"/>
</dbReference>
<proteinExistence type="predicted"/>